<protein>
    <recommendedName>
        <fullName evidence="6">O-antigen ligase-related domain-containing protein</fullName>
    </recommendedName>
</protein>
<reference evidence="7 8" key="1">
    <citation type="submission" date="2018-06" db="EMBL/GenBank/DDBJ databases">
        <title>Thermoflavimicrobium daqus sp. nov., a thermophilic microbe isolated from Moutai-flavour Daqu.</title>
        <authorList>
            <person name="Wang X."/>
            <person name="Zhou H."/>
        </authorList>
    </citation>
    <scope>NUCLEOTIDE SEQUENCE [LARGE SCALE GENOMIC DNA]</scope>
    <source>
        <strain evidence="7 8">FBKL4.011</strain>
    </source>
</reference>
<feature type="transmembrane region" description="Helical" evidence="5">
    <location>
        <begin position="365"/>
        <end position="386"/>
    </location>
</feature>
<dbReference type="PANTHER" id="PTHR37422:SF23">
    <property type="entry name" value="TEICHURONIC ACID BIOSYNTHESIS PROTEIN TUAE"/>
    <property type="match status" value="1"/>
</dbReference>
<keyword evidence="3 5" id="KW-1133">Transmembrane helix</keyword>
<keyword evidence="8" id="KW-1185">Reference proteome</keyword>
<feature type="transmembrane region" description="Helical" evidence="5">
    <location>
        <begin position="406"/>
        <end position="424"/>
    </location>
</feature>
<feature type="transmembrane region" description="Helical" evidence="5">
    <location>
        <begin position="39"/>
        <end position="58"/>
    </location>
</feature>
<dbReference type="Pfam" id="PF04932">
    <property type="entry name" value="Wzy_C"/>
    <property type="match status" value="1"/>
</dbReference>
<feature type="transmembrane region" description="Helical" evidence="5">
    <location>
        <begin position="430"/>
        <end position="448"/>
    </location>
</feature>
<dbReference type="Proteomes" id="UP000251213">
    <property type="component" value="Unassembled WGS sequence"/>
</dbReference>
<feature type="transmembrane region" description="Helical" evidence="5">
    <location>
        <begin position="98"/>
        <end position="117"/>
    </location>
</feature>
<feature type="transmembrane region" description="Helical" evidence="5">
    <location>
        <begin position="129"/>
        <end position="152"/>
    </location>
</feature>
<sequence length="458" mass="51956">MIEKLFSRSRLEILFYVMMAFALLGPTFGVKLLPNFNLMFFRIAFFVLLIALIVRFISTKQLEASHLKPIRWPIAFFAFWLLYAAISLIWVINLKFGIRYLFFLAMMIPFCIAFPYFAHSQKQLRRTFVVGFAVFCIMVLFGFFESITYFHLPSSRYYMSDSASVTSFFRNQNDFATYITLAFPFLATAMYALKLSRKMKICLYILIVIALYCLLATGSRSNTFFALPLILIIWLLALPFTVQKEKLTKKYIFKGIAVILSVVLLVSLLSQVLLAQNGRDKLASTFGIFKDLKGGTMNIHELDEVEKGEGTGGQSITVRKYLLLYGLDFLQKSHFLGVGAGNVEAHMKGKKGVNKVNIHNWWAEVLVNFGVIVFVLYMSVYLWLLVKLWNLSRIKKAPHVSSFVRWSALSSLLALIGFSFGGIAPSSCIHFTPMWSVIGIALAVVAIGEKQRTEGQTA</sequence>
<proteinExistence type="predicted"/>
<feature type="transmembrane region" description="Helical" evidence="5">
    <location>
        <begin position="12"/>
        <end position="33"/>
    </location>
</feature>
<comment type="caution">
    <text evidence="7">The sequence shown here is derived from an EMBL/GenBank/DDBJ whole genome shotgun (WGS) entry which is preliminary data.</text>
</comment>
<evidence type="ECO:0000313" key="7">
    <source>
        <dbReference type="EMBL" id="RAL24544.1"/>
    </source>
</evidence>
<dbReference type="OrthoDB" id="9255580at2"/>
<feature type="domain" description="O-antigen ligase-related" evidence="6">
    <location>
        <begin position="206"/>
        <end position="378"/>
    </location>
</feature>
<dbReference type="EMBL" id="QJKK01000004">
    <property type="protein sequence ID" value="RAL24544.1"/>
    <property type="molecule type" value="Genomic_DNA"/>
</dbReference>
<evidence type="ECO:0000256" key="1">
    <source>
        <dbReference type="ARBA" id="ARBA00004141"/>
    </source>
</evidence>
<comment type="subcellular location">
    <subcellularLocation>
        <location evidence="1">Membrane</location>
        <topology evidence="1">Multi-pass membrane protein</topology>
    </subcellularLocation>
</comment>
<keyword evidence="2 5" id="KW-0812">Transmembrane</keyword>
<feature type="transmembrane region" description="Helical" evidence="5">
    <location>
        <begin position="224"/>
        <end position="242"/>
    </location>
</feature>
<gene>
    <name evidence="7" type="ORF">DL897_09550</name>
</gene>
<dbReference type="InterPro" id="IPR051533">
    <property type="entry name" value="WaaL-like"/>
</dbReference>
<evidence type="ECO:0000256" key="5">
    <source>
        <dbReference type="SAM" id="Phobius"/>
    </source>
</evidence>
<evidence type="ECO:0000256" key="2">
    <source>
        <dbReference type="ARBA" id="ARBA00022692"/>
    </source>
</evidence>
<keyword evidence="4 5" id="KW-0472">Membrane</keyword>
<dbReference type="InterPro" id="IPR007016">
    <property type="entry name" value="O-antigen_ligase-rel_domated"/>
</dbReference>
<dbReference type="PANTHER" id="PTHR37422">
    <property type="entry name" value="TEICHURONIC ACID BIOSYNTHESIS PROTEIN TUAE"/>
    <property type="match status" value="1"/>
</dbReference>
<reference evidence="7 8" key="2">
    <citation type="submission" date="2018-06" db="EMBL/GenBank/DDBJ databases">
        <authorList>
            <person name="Zhirakovskaya E."/>
        </authorList>
    </citation>
    <scope>NUCLEOTIDE SEQUENCE [LARGE SCALE GENOMIC DNA]</scope>
    <source>
        <strain evidence="7 8">FBKL4.011</strain>
    </source>
</reference>
<name>A0A364K586_9BACL</name>
<dbReference type="AlphaFoldDB" id="A0A364K586"/>
<evidence type="ECO:0000256" key="3">
    <source>
        <dbReference type="ARBA" id="ARBA00022989"/>
    </source>
</evidence>
<feature type="transmembrane region" description="Helical" evidence="5">
    <location>
        <begin position="70"/>
        <end position="92"/>
    </location>
</feature>
<feature type="transmembrane region" description="Helical" evidence="5">
    <location>
        <begin position="251"/>
        <end position="274"/>
    </location>
</feature>
<evidence type="ECO:0000259" key="6">
    <source>
        <dbReference type="Pfam" id="PF04932"/>
    </source>
</evidence>
<evidence type="ECO:0000256" key="4">
    <source>
        <dbReference type="ARBA" id="ARBA00023136"/>
    </source>
</evidence>
<feature type="transmembrane region" description="Helical" evidence="5">
    <location>
        <begin position="201"/>
        <end position="218"/>
    </location>
</feature>
<accession>A0A364K586</accession>
<organism evidence="7 8">
    <name type="scientific">Thermoflavimicrobium daqui</name>
    <dbReference type="NCBI Taxonomy" id="2137476"/>
    <lineage>
        <taxon>Bacteria</taxon>
        <taxon>Bacillati</taxon>
        <taxon>Bacillota</taxon>
        <taxon>Bacilli</taxon>
        <taxon>Bacillales</taxon>
        <taxon>Thermoactinomycetaceae</taxon>
        <taxon>Thermoflavimicrobium</taxon>
    </lineage>
</organism>
<feature type="transmembrane region" description="Helical" evidence="5">
    <location>
        <begin position="175"/>
        <end position="194"/>
    </location>
</feature>
<dbReference type="RefSeq" id="WP_145962215.1">
    <property type="nucleotide sequence ID" value="NZ_KZ845666.1"/>
</dbReference>
<dbReference type="GO" id="GO:0016020">
    <property type="term" value="C:membrane"/>
    <property type="evidence" value="ECO:0007669"/>
    <property type="project" value="UniProtKB-SubCell"/>
</dbReference>
<evidence type="ECO:0000313" key="8">
    <source>
        <dbReference type="Proteomes" id="UP000251213"/>
    </source>
</evidence>